<organism evidence="7 8">
    <name type="scientific">Trapa incisa</name>
    <dbReference type="NCBI Taxonomy" id="236973"/>
    <lineage>
        <taxon>Eukaryota</taxon>
        <taxon>Viridiplantae</taxon>
        <taxon>Streptophyta</taxon>
        <taxon>Embryophyta</taxon>
        <taxon>Tracheophyta</taxon>
        <taxon>Spermatophyta</taxon>
        <taxon>Magnoliopsida</taxon>
        <taxon>eudicotyledons</taxon>
        <taxon>Gunneridae</taxon>
        <taxon>Pentapetalae</taxon>
        <taxon>rosids</taxon>
        <taxon>malvids</taxon>
        <taxon>Myrtales</taxon>
        <taxon>Lythraceae</taxon>
        <taxon>Trapa</taxon>
    </lineage>
</organism>
<feature type="domain" description="Isopenicillin N synthase-like Fe(2+) 2OG dioxygenase" evidence="5">
    <location>
        <begin position="271"/>
        <end position="331"/>
    </location>
</feature>
<evidence type="ECO:0000313" key="8">
    <source>
        <dbReference type="Proteomes" id="UP001345219"/>
    </source>
</evidence>
<accession>A0AAN7PUY1</accession>
<dbReference type="Proteomes" id="UP001345219">
    <property type="component" value="Chromosome 2"/>
</dbReference>
<name>A0AAN7PUY1_9MYRT</name>
<evidence type="ECO:0000256" key="2">
    <source>
        <dbReference type="ARBA" id="ARBA00023004"/>
    </source>
</evidence>
<keyword evidence="4" id="KW-1133">Transmembrane helix</keyword>
<keyword evidence="2" id="KW-0408">Iron</keyword>
<gene>
    <name evidence="7" type="ORF">SAY87_002425</name>
</gene>
<dbReference type="PANTHER" id="PTHR34945:SF8">
    <property type="entry name" value="DOWNSTREAM TARGET OF AGL15-4"/>
    <property type="match status" value="1"/>
</dbReference>
<reference evidence="7 8" key="1">
    <citation type="journal article" date="2023" name="Hortic Res">
        <title>Pangenome of water caltrop reveals structural variations and asymmetric subgenome divergence after allopolyploidization.</title>
        <authorList>
            <person name="Zhang X."/>
            <person name="Chen Y."/>
            <person name="Wang L."/>
            <person name="Yuan Y."/>
            <person name="Fang M."/>
            <person name="Shi L."/>
            <person name="Lu R."/>
            <person name="Comes H.P."/>
            <person name="Ma Y."/>
            <person name="Chen Y."/>
            <person name="Huang G."/>
            <person name="Zhou Y."/>
            <person name="Zheng Z."/>
            <person name="Qiu Y."/>
        </authorList>
    </citation>
    <scope>NUCLEOTIDE SEQUENCE [LARGE SCALE GENOMIC DNA]</scope>
    <source>
        <tissue evidence="7">Roots</tissue>
    </source>
</reference>
<evidence type="ECO:0000256" key="3">
    <source>
        <dbReference type="SAM" id="MobiDB-lite"/>
    </source>
</evidence>
<protein>
    <recommendedName>
        <fullName evidence="9">Non-haem dioxygenase N-terminal domain-containing protein</fullName>
    </recommendedName>
</protein>
<keyword evidence="1" id="KW-0479">Metal-binding</keyword>
<evidence type="ECO:0000259" key="5">
    <source>
        <dbReference type="Pfam" id="PF03171"/>
    </source>
</evidence>
<evidence type="ECO:0000313" key="7">
    <source>
        <dbReference type="EMBL" id="KAK4754321.1"/>
    </source>
</evidence>
<dbReference type="AlphaFoldDB" id="A0AAN7PUY1"/>
<keyword evidence="8" id="KW-1185">Reference proteome</keyword>
<keyword evidence="4" id="KW-0812">Transmembrane</keyword>
<evidence type="ECO:0000259" key="6">
    <source>
        <dbReference type="Pfam" id="PF14226"/>
    </source>
</evidence>
<proteinExistence type="predicted"/>
<dbReference type="Pfam" id="PF03171">
    <property type="entry name" value="2OG-FeII_Oxy"/>
    <property type="match status" value="1"/>
</dbReference>
<dbReference type="InterPro" id="IPR044861">
    <property type="entry name" value="IPNS-like_FE2OG_OXY"/>
</dbReference>
<dbReference type="SUPFAM" id="SSF51197">
    <property type="entry name" value="Clavaminate synthase-like"/>
    <property type="match status" value="1"/>
</dbReference>
<dbReference type="Gene3D" id="2.60.120.330">
    <property type="entry name" value="B-lactam Antibiotic, Isopenicillin N Synthase, Chain"/>
    <property type="match status" value="1"/>
</dbReference>
<keyword evidence="4" id="KW-0472">Membrane</keyword>
<comment type="caution">
    <text evidence="7">The sequence shown here is derived from an EMBL/GenBank/DDBJ whole genome shotgun (WGS) entry which is preliminary data.</text>
</comment>
<evidence type="ECO:0000256" key="4">
    <source>
        <dbReference type="SAM" id="Phobius"/>
    </source>
</evidence>
<sequence length="382" mass="43096">MRENSLAREKPLDFRAPPPSPVASGRPSSVTNDHVLTEFLDTSLRIPELNLPDKVFPKQKFIENPSKIDLDALTCGSGDYDRIASMMLESVGRVGCFQLVNFGIPGDLMRAALDGAKGVFRVPLEKRAPVTMSPENRFGFEEDHSDDEADSDQEFVWMRDKALGLEMEKLWPAGYSNFGDNMKRLQSELEKVAGKIFYALQKIFSCRLIGGKEFSDRRDHVDCFFCIHKHRLSIPSDQFTNLLRYDVIKRMVRANDYSHALCFHVFNGSTEFHVYSKKGWVSFCPEKDSIIVTVGDKFQAMTEGQYKHVVGRPMYKSEGEDRISISFLYSPSPPSVISPSQPDSNVLDGGGDVISIGQQVVVALFLALLYQLLVYIYKNFCV</sequence>
<evidence type="ECO:0000256" key="1">
    <source>
        <dbReference type="ARBA" id="ARBA00022723"/>
    </source>
</evidence>
<dbReference type="EMBL" id="JAXIOK010000015">
    <property type="protein sequence ID" value="KAK4754321.1"/>
    <property type="molecule type" value="Genomic_DNA"/>
</dbReference>
<dbReference type="Pfam" id="PF14226">
    <property type="entry name" value="DIOX_N"/>
    <property type="match status" value="1"/>
</dbReference>
<dbReference type="InterPro" id="IPR027443">
    <property type="entry name" value="IPNS-like_sf"/>
</dbReference>
<dbReference type="GO" id="GO:0046872">
    <property type="term" value="F:metal ion binding"/>
    <property type="evidence" value="ECO:0007669"/>
    <property type="project" value="UniProtKB-KW"/>
</dbReference>
<feature type="compositionally biased region" description="Basic and acidic residues" evidence="3">
    <location>
        <begin position="1"/>
        <end position="13"/>
    </location>
</feature>
<evidence type="ECO:0008006" key="9">
    <source>
        <dbReference type="Google" id="ProtNLM"/>
    </source>
</evidence>
<feature type="transmembrane region" description="Helical" evidence="4">
    <location>
        <begin position="360"/>
        <end position="377"/>
    </location>
</feature>
<feature type="domain" description="Non-haem dioxygenase N-terminal" evidence="6">
    <location>
        <begin position="68"/>
        <end position="148"/>
    </location>
</feature>
<dbReference type="PANTHER" id="PTHR34945">
    <property type="entry name" value="2-OXOGLUTARATE (2OG) AND FE(II)-DEPENDENT OXYGENASE SUPERFAMILY PROTEIN"/>
    <property type="match status" value="1"/>
</dbReference>
<dbReference type="InterPro" id="IPR026992">
    <property type="entry name" value="DIOX_N"/>
</dbReference>
<feature type="region of interest" description="Disordered" evidence="3">
    <location>
        <begin position="1"/>
        <end position="29"/>
    </location>
</feature>